<evidence type="ECO:0000256" key="8">
    <source>
        <dbReference type="ARBA" id="ARBA00023157"/>
    </source>
</evidence>
<sequence length="352" mass="39885">MEKKRVLLGMSGGVDSSVAAYLLKEQGYEVVGATMKLWTPKSINGNLAIEDARKMADKLGIEHHVLDFEDKFKNTVVKHFIDGYYEGITPNPCVFCNKHIKFDIMFDKARELNCEYIATGHYSRIKYNEETKMYELIKAVTDKKDQSYMMYNLNQEKLAKILFPVGEYDKSEVREIAKKLGLEVYNKPDSQDICFIPDGNYEEFLNEYSNRDSKKGKFVDSQGNMLGDHKGVINYTIGQRKGLGITFGKPTYVIDINGSNNTIVLGSNDELFKTELIASDVNFLELNFEELTEPLKVEAKIRYSSKPSEATITKIGENRVKVEFVDSQRAITKGQSVVFYKGNKLVGGGIIE</sequence>
<dbReference type="FunFam" id="3.40.50.620:FF:000115">
    <property type="entry name" value="tRNA-specific 2-thiouridylase MnmA"/>
    <property type="match status" value="1"/>
</dbReference>
<evidence type="ECO:0000256" key="5">
    <source>
        <dbReference type="ARBA" id="ARBA00022741"/>
    </source>
</evidence>
<feature type="active site" description="Cysteine persulfide intermediate" evidence="11">
    <location>
        <position position="194"/>
    </location>
</feature>
<dbReference type="InterPro" id="IPR023382">
    <property type="entry name" value="MnmA-like_central_sf"/>
</dbReference>
<keyword evidence="1 11" id="KW-0963">Cytoplasm</keyword>
<dbReference type="HAMAP" id="MF_00144">
    <property type="entry name" value="tRNA_thiouridyl_MnmA"/>
    <property type="match status" value="1"/>
</dbReference>
<feature type="region of interest" description="Interaction with tRNA" evidence="11">
    <location>
        <begin position="302"/>
        <end position="303"/>
    </location>
</feature>
<dbReference type="Pfam" id="PF20259">
    <property type="entry name" value="tRNA_Me_trans_M"/>
    <property type="match status" value="1"/>
</dbReference>
<dbReference type="Gene3D" id="3.40.50.620">
    <property type="entry name" value="HUPs"/>
    <property type="match status" value="1"/>
</dbReference>
<dbReference type="Pfam" id="PF03054">
    <property type="entry name" value="tRNA_Me_trans"/>
    <property type="match status" value="1"/>
</dbReference>
<dbReference type="FunFam" id="2.40.30.10:FF:000023">
    <property type="entry name" value="tRNA-specific 2-thiouridylase MnmA"/>
    <property type="match status" value="1"/>
</dbReference>
<feature type="domain" description="tRNA-specific 2-thiouridylase MnmA-like C-terminal" evidence="12">
    <location>
        <begin position="274"/>
        <end position="351"/>
    </location>
</feature>
<evidence type="ECO:0000256" key="2">
    <source>
        <dbReference type="ARBA" id="ARBA00022555"/>
    </source>
</evidence>
<comment type="caution">
    <text evidence="11">Lacks conserved residue(s) required for the propagation of feature annotation.</text>
</comment>
<evidence type="ECO:0000256" key="4">
    <source>
        <dbReference type="ARBA" id="ARBA00022694"/>
    </source>
</evidence>
<feature type="binding site" evidence="11">
    <location>
        <position position="35"/>
    </location>
    <ligand>
        <name>ATP</name>
        <dbReference type="ChEBI" id="CHEBI:30616"/>
    </ligand>
</feature>
<dbReference type="Proteomes" id="UP000241434">
    <property type="component" value="Unassembled WGS sequence"/>
</dbReference>
<evidence type="ECO:0000256" key="1">
    <source>
        <dbReference type="ARBA" id="ARBA00022490"/>
    </source>
</evidence>
<feature type="binding site" evidence="11">
    <location>
        <begin position="9"/>
        <end position="16"/>
    </location>
    <ligand>
        <name>ATP</name>
        <dbReference type="ChEBI" id="CHEBI:30616"/>
    </ligand>
</feature>
<dbReference type="OrthoDB" id="9800696at2"/>
<dbReference type="GO" id="GO:0103016">
    <property type="term" value="F:tRNA-uridine 2-sulfurtransferase activity"/>
    <property type="evidence" value="ECO:0007669"/>
    <property type="project" value="UniProtKB-EC"/>
</dbReference>
<dbReference type="GO" id="GO:0005737">
    <property type="term" value="C:cytoplasm"/>
    <property type="evidence" value="ECO:0007669"/>
    <property type="project" value="UniProtKB-SubCell"/>
</dbReference>
<dbReference type="CDD" id="cd01998">
    <property type="entry name" value="MnmA_TRMU-like"/>
    <property type="match status" value="1"/>
</dbReference>
<feature type="domain" description="tRNA-specific 2-thiouridylase MnmA-like central" evidence="13">
    <location>
        <begin position="203"/>
        <end position="266"/>
    </location>
</feature>
<dbReference type="Pfam" id="PF20258">
    <property type="entry name" value="tRNA_Me_trans_C"/>
    <property type="match status" value="1"/>
</dbReference>
<dbReference type="AlphaFoldDB" id="A0A2P7Q1B2"/>
<evidence type="ECO:0000259" key="12">
    <source>
        <dbReference type="Pfam" id="PF20258"/>
    </source>
</evidence>
<evidence type="ECO:0000256" key="7">
    <source>
        <dbReference type="ARBA" id="ARBA00022884"/>
    </source>
</evidence>
<dbReference type="SUPFAM" id="SSF52402">
    <property type="entry name" value="Adenine nucleotide alpha hydrolases-like"/>
    <property type="match status" value="1"/>
</dbReference>
<dbReference type="NCBIfam" id="NF001138">
    <property type="entry name" value="PRK00143.1"/>
    <property type="match status" value="1"/>
</dbReference>
<feature type="region of interest" description="Interaction with tRNA" evidence="11">
    <location>
        <begin position="144"/>
        <end position="146"/>
    </location>
</feature>
<dbReference type="EC" id="2.8.1.13" evidence="11"/>
<feature type="active site" description="Nucleophile" evidence="11">
    <location>
        <position position="96"/>
    </location>
</feature>
<evidence type="ECO:0000313" key="15">
    <source>
        <dbReference type="Proteomes" id="UP000241434"/>
    </source>
</evidence>
<comment type="subcellular location">
    <subcellularLocation>
        <location evidence="11">Cytoplasm</location>
    </subcellularLocation>
</comment>
<evidence type="ECO:0000313" key="14">
    <source>
        <dbReference type="EMBL" id="PSJ31746.1"/>
    </source>
</evidence>
<dbReference type="GO" id="GO:0005524">
    <property type="term" value="F:ATP binding"/>
    <property type="evidence" value="ECO:0007669"/>
    <property type="project" value="UniProtKB-KW"/>
</dbReference>
<dbReference type="EMBL" id="JYGE01000003">
    <property type="protein sequence ID" value="PSJ31746.1"/>
    <property type="molecule type" value="Genomic_DNA"/>
</dbReference>
<keyword evidence="8" id="KW-1015">Disulfide bond</keyword>
<accession>A0A2P7Q1B2</accession>
<reference evidence="14" key="1">
    <citation type="thesis" date="2015" institute="Rutgers" country="The State University of New Jersey, 14 College Farm Rd., New Brunswick, NJ, USA">
        <title>Ammonia toxicity in bacteria and its implications for treatment of and resource recovery from highly nitrogenous organic wastes.</title>
        <authorList>
            <person name="Luther A.K."/>
        </authorList>
    </citation>
    <scope>NUCLEOTIDE SEQUENCE</scope>
    <source>
        <strain evidence="14">RT-10B</strain>
    </source>
</reference>
<evidence type="ECO:0000256" key="6">
    <source>
        <dbReference type="ARBA" id="ARBA00022840"/>
    </source>
</evidence>
<gene>
    <name evidence="11" type="primary">mnmA</name>
    <name evidence="14" type="ORF">UF10_03720</name>
</gene>
<keyword evidence="7 11" id="KW-0694">RNA-binding</keyword>
<proteinExistence type="inferred from homology"/>
<comment type="caution">
    <text evidence="14">The sequence shown here is derived from an EMBL/GenBank/DDBJ whole genome shotgun (WGS) entry which is preliminary data.</text>
</comment>
<feature type="site" description="Interaction with tRNA" evidence="11">
    <location>
        <position position="121"/>
    </location>
</feature>
<keyword evidence="5 11" id="KW-0547">Nucleotide-binding</keyword>
<comment type="function">
    <text evidence="10 11">Catalyzes the 2-thiolation of uridine at the wobble position (U34) of tRNA, leading to the formation of s(2)U34.</text>
</comment>
<keyword evidence="2 11" id="KW-0820">tRNA-binding</keyword>
<dbReference type="Gene3D" id="2.30.30.280">
    <property type="entry name" value="Adenine nucleotide alpha hydrolases-like domains"/>
    <property type="match status" value="1"/>
</dbReference>
<dbReference type="PANTHER" id="PTHR11933:SF5">
    <property type="entry name" value="MITOCHONDRIAL TRNA-SPECIFIC 2-THIOURIDYLASE 1"/>
    <property type="match status" value="1"/>
</dbReference>
<evidence type="ECO:0000256" key="10">
    <source>
        <dbReference type="ARBA" id="ARBA00056575"/>
    </source>
</evidence>
<protein>
    <recommendedName>
        <fullName evidence="11">tRNA-specific 2-thiouridylase MnmA</fullName>
        <ecNumber evidence="11">2.8.1.13</ecNumber>
    </recommendedName>
</protein>
<organism evidence="14 15">
    <name type="scientific">Peptostreptococcus russellii</name>
    <dbReference type="NCBI Taxonomy" id="215200"/>
    <lineage>
        <taxon>Bacteria</taxon>
        <taxon>Bacillati</taxon>
        <taxon>Bacillota</taxon>
        <taxon>Clostridia</taxon>
        <taxon>Peptostreptococcales</taxon>
        <taxon>Peptostreptococcaceae</taxon>
        <taxon>Peptostreptococcus</taxon>
    </lineage>
</organism>
<dbReference type="InterPro" id="IPR004506">
    <property type="entry name" value="MnmA-like"/>
</dbReference>
<dbReference type="GO" id="GO:0000049">
    <property type="term" value="F:tRNA binding"/>
    <property type="evidence" value="ECO:0007669"/>
    <property type="project" value="UniProtKB-KW"/>
</dbReference>
<comment type="catalytic activity">
    <reaction evidence="9 11">
        <text>S-sulfanyl-L-cysteinyl-[protein] + uridine(34) in tRNA + AH2 + ATP = 2-thiouridine(34) in tRNA + L-cysteinyl-[protein] + A + AMP + diphosphate + H(+)</text>
        <dbReference type="Rhea" id="RHEA:47032"/>
        <dbReference type="Rhea" id="RHEA-COMP:10131"/>
        <dbReference type="Rhea" id="RHEA-COMP:11726"/>
        <dbReference type="Rhea" id="RHEA-COMP:11727"/>
        <dbReference type="Rhea" id="RHEA-COMP:11728"/>
        <dbReference type="ChEBI" id="CHEBI:13193"/>
        <dbReference type="ChEBI" id="CHEBI:15378"/>
        <dbReference type="ChEBI" id="CHEBI:17499"/>
        <dbReference type="ChEBI" id="CHEBI:29950"/>
        <dbReference type="ChEBI" id="CHEBI:30616"/>
        <dbReference type="ChEBI" id="CHEBI:33019"/>
        <dbReference type="ChEBI" id="CHEBI:61963"/>
        <dbReference type="ChEBI" id="CHEBI:65315"/>
        <dbReference type="ChEBI" id="CHEBI:87170"/>
        <dbReference type="ChEBI" id="CHEBI:456215"/>
        <dbReference type="EC" id="2.8.1.13"/>
    </reaction>
</comment>
<dbReference type="InterPro" id="IPR046885">
    <property type="entry name" value="MnmA-like_C"/>
</dbReference>
<dbReference type="GO" id="GO:0002143">
    <property type="term" value="P:tRNA wobble position uridine thiolation"/>
    <property type="evidence" value="ECO:0007669"/>
    <property type="project" value="TreeGrafter"/>
</dbReference>
<dbReference type="InterPro" id="IPR014729">
    <property type="entry name" value="Rossmann-like_a/b/a_fold"/>
</dbReference>
<keyword evidence="6 11" id="KW-0067">ATP-binding</keyword>
<name>A0A2P7Q1B2_9FIRM</name>
<evidence type="ECO:0000259" key="13">
    <source>
        <dbReference type="Pfam" id="PF20259"/>
    </source>
</evidence>
<evidence type="ECO:0000256" key="9">
    <source>
        <dbReference type="ARBA" id="ARBA00051542"/>
    </source>
</evidence>
<dbReference type="InterPro" id="IPR046884">
    <property type="entry name" value="MnmA-like_central"/>
</dbReference>
<dbReference type="PANTHER" id="PTHR11933">
    <property type="entry name" value="TRNA 5-METHYLAMINOMETHYL-2-THIOURIDYLATE -METHYLTRANSFERASE"/>
    <property type="match status" value="1"/>
</dbReference>
<dbReference type="Gene3D" id="2.40.30.10">
    <property type="entry name" value="Translation factors"/>
    <property type="match status" value="1"/>
</dbReference>
<feature type="site" description="Interaction with tRNA" evidence="11">
    <location>
        <position position="335"/>
    </location>
</feature>
<evidence type="ECO:0000256" key="3">
    <source>
        <dbReference type="ARBA" id="ARBA00022679"/>
    </source>
</evidence>
<dbReference type="RefSeq" id="WP_106776487.1">
    <property type="nucleotide sequence ID" value="NZ_JYGE01000003.1"/>
</dbReference>
<dbReference type="NCBIfam" id="TIGR00420">
    <property type="entry name" value="trmU"/>
    <property type="match status" value="1"/>
</dbReference>
<keyword evidence="15" id="KW-1185">Reference proteome</keyword>
<feature type="binding site" evidence="11">
    <location>
        <position position="120"/>
    </location>
    <ligand>
        <name>ATP</name>
        <dbReference type="ChEBI" id="CHEBI:30616"/>
    </ligand>
</feature>
<keyword evidence="4 11" id="KW-0819">tRNA processing</keyword>
<comment type="similarity">
    <text evidence="11">Belongs to the MnmA/TRMU family.</text>
</comment>
<evidence type="ECO:0000256" key="11">
    <source>
        <dbReference type="HAMAP-Rule" id="MF_00144"/>
    </source>
</evidence>
<dbReference type="FunFam" id="2.30.30.280:FF:000001">
    <property type="entry name" value="tRNA-specific 2-thiouridylase MnmA"/>
    <property type="match status" value="1"/>
</dbReference>
<keyword evidence="3 11" id="KW-0808">Transferase</keyword>